<dbReference type="AlphaFoldDB" id="A0A516SFT5"/>
<evidence type="ECO:0000313" key="2">
    <source>
        <dbReference type="EMBL" id="QDQ27027.1"/>
    </source>
</evidence>
<keyword evidence="3" id="KW-1185">Reference proteome</keyword>
<dbReference type="InterPro" id="IPR045548">
    <property type="entry name" value="bpX5"/>
</dbReference>
<dbReference type="Pfam" id="PF19921">
    <property type="entry name" value="bpX5"/>
    <property type="match status" value="1"/>
</dbReference>
<organism evidence="2 3">
    <name type="scientific">Chitinimonas arctica</name>
    <dbReference type="NCBI Taxonomy" id="2594795"/>
    <lineage>
        <taxon>Bacteria</taxon>
        <taxon>Pseudomonadati</taxon>
        <taxon>Pseudomonadota</taxon>
        <taxon>Betaproteobacteria</taxon>
        <taxon>Neisseriales</taxon>
        <taxon>Chitinibacteraceae</taxon>
        <taxon>Chitinimonas</taxon>
    </lineage>
</organism>
<dbReference type="Proteomes" id="UP000317550">
    <property type="component" value="Chromosome"/>
</dbReference>
<reference evidence="3" key="1">
    <citation type="submission" date="2019-07" db="EMBL/GenBank/DDBJ databases">
        <title>Chitinimonas sp. nov., isolated from Ny-Alesund, arctica soil.</title>
        <authorList>
            <person name="Xu Q."/>
            <person name="Peng F."/>
        </authorList>
    </citation>
    <scope>NUCLEOTIDE SEQUENCE [LARGE SCALE GENOMIC DNA]</scope>
    <source>
        <strain evidence="3">R3-44</strain>
    </source>
</reference>
<evidence type="ECO:0000259" key="1">
    <source>
        <dbReference type="Pfam" id="PF19921"/>
    </source>
</evidence>
<accession>A0A516SFT5</accession>
<protein>
    <recommendedName>
        <fullName evidence="1">MoxR-vWA-beta-propeller ternary system domain-containing protein</fullName>
    </recommendedName>
</protein>
<dbReference type="EMBL" id="CP041730">
    <property type="protein sequence ID" value="QDQ27027.1"/>
    <property type="molecule type" value="Genomic_DNA"/>
</dbReference>
<proteinExistence type="predicted"/>
<gene>
    <name evidence="2" type="ORF">FNU76_12015</name>
</gene>
<dbReference type="OrthoDB" id="6637315at2"/>
<evidence type="ECO:0000313" key="3">
    <source>
        <dbReference type="Proteomes" id="UP000317550"/>
    </source>
</evidence>
<dbReference type="RefSeq" id="WP_144278420.1">
    <property type="nucleotide sequence ID" value="NZ_CP041730.1"/>
</dbReference>
<dbReference type="KEGG" id="cari:FNU76_12015"/>
<sequence length="143" mass="15855">MSTRHAWQWQAVSEPAEPGAAVAWGKVAQRLHERLADLPAERQARLQLTANRDVLIAIGPADDLPWVDGIAYAHAAPEAPGLWLPTHWRPDIPTDLVLRALQAAHGRQPLLLWRTPAALVPLDRQLPLNPALLARVARLWNGR</sequence>
<name>A0A516SFT5_9NEIS</name>
<feature type="domain" description="MoxR-vWA-beta-propeller ternary system" evidence="1">
    <location>
        <begin position="6"/>
        <end position="140"/>
    </location>
</feature>